<sequence>MNANIGITVLMLIYCGSNVVFSTIINKTEDLNTNQITTSLEVTTEVHKLNGLELLLSILRSNGDHSLIKTQLSNFLQSTAGCNLLLNIFKIVTFIPRTILKIVFLIPRIVVYTILTMSGIIGTILKAGFDIALAILSYPKAVFVMIWRVVF</sequence>
<comment type="caution">
    <text evidence="2">The sequence shown here is derived from an EMBL/GenBank/DDBJ whole genome shotgun (WGS) entry which is preliminary data.</text>
</comment>
<dbReference type="AlphaFoldDB" id="A0AAW1LAD7"/>
<organism evidence="2 3">
    <name type="scientific">Popillia japonica</name>
    <name type="common">Japanese beetle</name>
    <dbReference type="NCBI Taxonomy" id="7064"/>
    <lineage>
        <taxon>Eukaryota</taxon>
        <taxon>Metazoa</taxon>
        <taxon>Ecdysozoa</taxon>
        <taxon>Arthropoda</taxon>
        <taxon>Hexapoda</taxon>
        <taxon>Insecta</taxon>
        <taxon>Pterygota</taxon>
        <taxon>Neoptera</taxon>
        <taxon>Endopterygota</taxon>
        <taxon>Coleoptera</taxon>
        <taxon>Polyphaga</taxon>
        <taxon>Scarabaeiformia</taxon>
        <taxon>Scarabaeidae</taxon>
        <taxon>Rutelinae</taxon>
        <taxon>Popillia</taxon>
    </lineage>
</organism>
<keyword evidence="3" id="KW-1185">Reference proteome</keyword>
<evidence type="ECO:0000256" key="1">
    <source>
        <dbReference type="SAM" id="Phobius"/>
    </source>
</evidence>
<keyword evidence="1" id="KW-1133">Transmembrane helix</keyword>
<name>A0AAW1LAD7_POPJA</name>
<evidence type="ECO:0000313" key="2">
    <source>
        <dbReference type="EMBL" id="KAK9730846.1"/>
    </source>
</evidence>
<keyword evidence="1" id="KW-0812">Transmembrane</keyword>
<evidence type="ECO:0000313" key="3">
    <source>
        <dbReference type="Proteomes" id="UP001458880"/>
    </source>
</evidence>
<accession>A0AAW1LAD7</accession>
<feature type="transmembrane region" description="Helical" evidence="1">
    <location>
        <begin position="102"/>
        <end position="125"/>
    </location>
</feature>
<feature type="transmembrane region" description="Helical" evidence="1">
    <location>
        <begin position="7"/>
        <end position="25"/>
    </location>
</feature>
<feature type="transmembrane region" description="Helical" evidence="1">
    <location>
        <begin position="131"/>
        <end position="150"/>
    </location>
</feature>
<dbReference type="Proteomes" id="UP001458880">
    <property type="component" value="Unassembled WGS sequence"/>
</dbReference>
<reference evidence="2 3" key="1">
    <citation type="journal article" date="2024" name="BMC Genomics">
        <title>De novo assembly and annotation of Popillia japonica's genome with initial clues to its potential as an invasive pest.</title>
        <authorList>
            <person name="Cucini C."/>
            <person name="Boschi S."/>
            <person name="Funari R."/>
            <person name="Cardaioli E."/>
            <person name="Iannotti N."/>
            <person name="Marturano G."/>
            <person name="Paoli F."/>
            <person name="Bruttini M."/>
            <person name="Carapelli A."/>
            <person name="Frati F."/>
            <person name="Nardi F."/>
        </authorList>
    </citation>
    <scope>NUCLEOTIDE SEQUENCE [LARGE SCALE GENOMIC DNA]</scope>
    <source>
        <strain evidence="2">DMR45628</strain>
    </source>
</reference>
<proteinExistence type="predicted"/>
<keyword evidence="1" id="KW-0472">Membrane</keyword>
<gene>
    <name evidence="2" type="ORF">QE152_g14173</name>
</gene>
<protein>
    <submittedName>
        <fullName evidence="2">Uncharacterized protein</fullName>
    </submittedName>
</protein>
<dbReference type="EMBL" id="JASPKY010000141">
    <property type="protein sequence ID" value="KAK9730846.1"/>
    <property type="molecule type" value="Genomic_DNA"/>
</dbReference>